<dbReference type="CDD" id="cd02859">
    <property type="entry name" value="E_set_AMPKbeta_like_N"/>
    <property type="match status" value="1"/>
</dbReference>
<evidence type="ECO:0000313" key="2">
    <source>
        <dbReference type="EMBL" id="TMM28695.1"/>
    </source>
</evidence>
<protein>
    <recommendedName>
        <fullName evidence="1">AMP-activated protein kinase glycogen-binding domain-containing protein</fullName>
    </recommendedName>
</protein>
<comment type="caution">
    <text evidence="2">The sequence shown here is derived from an EMBL/GenBank/DDBJ whole genome shotgun (WGS) entry which is preliminary data.</text>
</comment>
<evidence type="ECO:0000313" key="3">
    <source>
        <dbReference type="Proteomes" id="UP000307140"/>
    </source>
</evidence>
<dbReference type="SUPFAM" id="SSF81296">
    <property type="entry name" value="E set domains"/>
    <property type="match status" value="1"/>
</dbReference>
<dbReference type="OrthoDB" id="5451596at2"/>
<dbReference type="Pfam" id="PF16561">
    <property type="entry name" value="AMPK1_CBM"/>
    <property type="match status" value="1"/>
</dbReference>
<organism evidence="2 3">
    <name type="scientific">Polaribacter aestuariivivens</name>
    <dbReference type="NCBI Taxonomy" id="2304626"/>
    <lineage>
        <taxon>Bacteria</taxon>
        <taxon>Pseudomonadati</taxon>
        <taxon>Bacteroidota</taxon>
        <taxon>Flavobacteriia</taxon>
        <taxon>Flavobacteriales</taxon>
        <taxon>Flavobacteriaceae</taxon>
    </lineage>
</organism>
<dbReference type="InterPro" id="IPR014756">
    <property type="entry name" value="Ig_E-set"/>
</dbReference>
<sequence length="36" mass="4215">MYHYKFIVDGSWELDPNNSIKEYDGNGHINSVIMVK</sequence>
<accession>A0A5S3N0G8</accession>
<feature type="domain" description="AMP-activated protein kinase glycogen-binding" evidence="1">
    <location>
        <begin position="2"/>
        <end position="36"/>
    </location>
</feature>
<reference evidence="2 3" key="1">
    <citation type="submission" date="2019-05" db="EMBL/GenBank/DDBJ databases">
        <title>Polaribacter aestuariivivens sp. nov., isolated from a tidal flat.</title>
        <authorList>
            <person name="Yoon J.-H."/>
        </authorList>
    </citation>
    <scope>NUCLEOTIDE SEQUENCE [LARGE SCALE GENOMIC DNA]</scope>
    <source>
        <strain evidence="2 3">DBTF-3</strain>
    </source>
</reference>
<keyword evidence="3" id="KW-1185">Reference proteome</keyword>
<dbReference type="Gene3D" id="2.60.40.10">
    <property type="entry name" value="Immunoglobulins"/>
    <property type="match status" value="1"/>
</dbReference>
<dbReference type="EMBL" id="VANR01000008">
    <property type="protein sequence ID" value="TMM28695.1"/>
    <property type="molecule type" value="Genomic_DNA"/>
</dbReference>
<dbReference type="AlphaFoldDB" id="A0A5S3N0G8"/>
<evidence type="ECO:0000259" key="1">
    <source>
        <dbReference type="Pfam" id="PF16561"/>
    </source>
</evidence>
<dbReference type="Proteomes" id="UP000307140">
    <property type="component" value="Unassembled WGS sequence"/>
</dbReference>
<gene>
    <name evidence="2" type="ORF">FDT66_13800</name>
</gene>
<dbReference type="InterPro" id="IPR032640">
    <property type="entry name" value="AMPK1_CBM"/>
</dbReference>
<name>A0A5S3N0G8_9FLAO</name>
<proteinExistence type="predicted"/>
<dbReference type="InterPro" id="IPR013783">
    <property type="entry name" value="Ig-like_fold"/>
</dbReference>